<accession>A0A1V4AWW6</accession>
<dbReference type="PANTHER" id="PTHR21015:SF22">
    <property type="entry name" value="GLYCOSYLTRANSFERASE"/>
    <property type="match status" value="1"/>
</dbReference>
<name>A0A1V4AWW6_9BACT</name>
<dbReference type="STRING" id="1004156.AYP45_02685"/>
<gene>
    <name evidence="2" type="ORF">AYP45_02685</name>
</gene>
<dbReference type="CDD" id="cd03785">
    <property type="entry name" value="GT28_MurG"/>
    <property type="match status" value="1"/>
</dbReference>
<evidence type="ECO:0000313" key="3">
    <source>
        <dbReference type="Proteomes" id="UP000189681"/>
    </source>
</evidence>
<reference evidence="2 3" key="1">
    <citation type="journal article" date="2017" name="Water Res.">
        <title>Discovery and metagenomic analysis of an anammox bacterial enrichment related to Candidatus "Brocadia caroliniensis" in a full-scale glycerol-fed nitritation-denitritation separate centrate treatment process.</title>
        <authorList>
            <person name="Park H."/>
            <person name="Brotto A.C."/>
            <person name="van Loosdrecht M.C."/>
            <person name="Chandran K."/>
        </authorList>
    </citation>
    <scope>NUCLEOTIDE SEQUENCE [LARGE SCALE GENOMIC DNA]</scope>
    <source>
        <strain evidence="2">26THWARD</strain>
    </source>
</reference>
<dbReference type="Pfam" id="PF04101">
    <property type="entry name" value="Glyco_tran_28_C"/>
    <property type="match status" value="1"/>
</dbReference>
<organism evidence="2 3">
    <name type="scientific">Candidatus Brocadia carolinensis</name>
    <dbReference type="NCBI Taxonomy" id="1004156"/>
    <lineage>
        <taxon>Bacteria</taxon>
        <taxon>Pseudomonadati</taxon>
        <taxon>Planctomycetota</taxon>
        <taxon>Candidatus Brocadiia</taxon>
        <taxon>Candidatus Brocadiales</taxon>
        <taxon>Candidatus Brocadiaceae</taxon>
        <taxon>Candidatus Brocadia</taxon>
    </lineage>
</organism>
<sequence>MDAFVCSFLDDMGAAFSMADIIICRAGATTIAEITAIGIPAILIPYPHAADNHQYWNAMELVSNGGGYLLQQLDLTPEKIIELITDILDNKEKYDRMRVFSKGMGIPKAASNVVDNICRLIGLKGAQFALIVG</sequence>
<dbReference type="PANTHER" id="PTHR21015">
    <property type="entry name" value="UDP-N-ACETYLGLUCOSAMINE--N-ACETYLMURAMYL-(PENTAPEPTIDE) PYROPHOSPHORYL-UNDECAPRENOL N-ACETYLGLUCOSAMINE TRANSFERASE 1"/>
    <property type="match status" value="1"/>
</dbReference>
<protein>
    <recommendedName>
        <fullName evidence="1">Glycosyl transferase family 28 C-terminal domain-containing protein</fullName>
    </recommendedName>
</protein>
<evidence type="ECO:0000259" key="1">
    <source>
        <dbReference type="Pfam" id="PF04101"/>
    </source>
</evidence>
<evidence type="ECO:0000313" key="2">
    <source>
        <dbReference type="EMBL" id="OOP57571.1"/>
    </source>
</evidence>
<proteinExistence type="predicted"/>
<dbReference type="Gene3D" id="3.40.50.2000">
    <property type="entry name" value="Glycogen Phosphorylase B"/>
    <property type="match status" value="1"/>
</dbReference>
<dbReference type="GO" id="GO:0016758">
    <property type="term" value="F:hexosyltransferase activity"/>
    <property type="evidence" value="ECO:0007669"/>
    <property type="project" value="InterPro"/>
</dbReference>
<dbReference type="SUPFAM" id="SSF53756">
    <property type="entry name" value="UDP-Glycosyltransferase/glycogen phosphorylase"/>
    <property type="match status" value="1"/>
</dbReference>
<dbReference type="InterPro" id="IPR007235">
    <property type="entry name" value="Glyco_trans_28_C"/>
</dbReference>
<dbReference type="Proteomes" id="UP000189681">
    <property type="component" value="Unassembled WGS sequence"/>
</dbReference>
<dbReference type="EMBL" id="AYTS01000024">
    <property type="protein sequence ID" value="OOP57571.1"/>
    <property type="molecule type" value="Genomic_DNA"/>
</dbReference>
<feature type="domain" description="Glycosyl transferase family 28 C-terminal" evidence="1">
    <location>
        <begin position="5"/>
        <end position="110"/>
    </location>
</feature>
<dbReference type="AlphaFoldDB" id="A0A1V4AWW6"/>
<comment type="caution">
    <text evidence="2">The sequence shown here is derived from an EMBL/GenBank/DDBJ whole genome shotgun (WGS) entry which is preliminary data.</text>
</comment>